<feature type="compositionally biased region" description="Basic and acidic residues" evidence="1">
    <location>
        <begin position="362"/>
        <end position="385"/>
    </location>
</feature>
<feature type="compositionally biased region" description="Basic residues" evidence="1">
    <location>
        <begin position="389"/>
        <end position="398"/>
    </location>
</feature>
<accession>A0A9W4HUE7</accession>
<dbReference type="InterPro" id="IPR023674">
    <property type="entry name" value="Ribosomal_uL1-like"/>
</dbReference>
<dbReference type="FunFam" id="3.40.50.790:FF:000006">
    <property type="entry name" value="Electron transfer flavoprotein alpha-subunit"/>
    <property type="match status" value="1"/>
</dbReference>
<sequence>MGSSNTQLTSKVTSGSPYQLDKPQVLKASTALLKHIKSTQQEQEKTATKKTLIGDNDSDDEDAAIKNEAVWLVLTTKQHVVDKNRLKPGKIPIPHSLNTSPSLSICLITADPQRGVKDIIADSTFPQELSSRIEKVIGFSKLKARYQSFESRRQLFAEHDVFLADDRIAMRLVQTLGKIFYKSSKRPIPIRIAEIEKVDGKRVKKEKKRPNVPTDKDVKHASFASPLIVAKEIERTLNCASVQLAPSTTAAVRVGSSKLTPEQLSENVAAVVKGLTDKFVAKGWRNIKALHIKGANTMALPIWLADELWVEDSNVLEAAPETDAGNFPKKRKAATEGKLLEEKKTKKTKSADDEEEAAAVAARKEKLQQLKSKALEDGETNKTEAPKAGGKKKRKSTS</sequence>
<feature type="region of interest" description="Disordered" evidence="1">
    <location>
        <begin position="1"/>
        <end position="20"/>
    </location>
</feature>
<dbReference type="OrthoDB" id="10251727at2759"/>
<dbReference type="Pfam" id="PF00687">
    <property type="entry name" value="Ribosomal_L1"/>
    <property type="match status" value="1"/>
</dbReference>
<dbReference type="EMBL" id="CAJVOS010000027">
    <property type="protein sequence ID" value="CAG8123936.1"/>
    <property type="molecule type" value="Genomic_DNA"/>
</dbReference>
<feature type="region of interest" description="Disordered" evidence="1">
    <location>
        <begin position="37"/>
        <end position="59"/>
    </location>
</feature>
<dbReference type="SUPFAM" id="SSF56808">
    <property type="entry name" value="Ribosomal protein L1"/>
    <property type="match status" value="1"/>
</dbReference>
<dbReference type="AlphaFoldDB" id="A0A9W4HUE7"/>
<dbReference type="InterPro" id="IPR028364">
    <property type="entry name" value="Ribosomal_uL1/biogenesis"/>
</dbReference>
<evidence type="ECO:0000256" key="1">
    <source>
        <dbReference type="SAM" id="MobiDB-lite"/>
    </source>
</evidence>
<feature type="compositionally biased region" description="Polar residues" evidence="1">
    <location>
        <begin position="1"/>
        <end position="17"/>
    </location>
</feature>
<dbReference type="CDD" id="cd00403">
    <property type="entry name" value="Ribosomal_L1"/>
    <property type="match status" value="1"/>
</dbReference>
<name>A0A9W4HUE7_PENOL</name>
<evidence type="ECO:0000313" key="3">
    <source>
        <dbReference type="Proteomes" id="UP001153618"/>
    </source>
</evidence>
<comment type="caution">
    <text evidence="2">The sequence shown here is derived from an EMBL/GenBank/DDBJ whole genome shotgun (WGS) entry which is preliminary data.</text>
</comment>
<feature type="region of interest" description="Disordered" evidence="1">
    <location>
        <begin position="321"/>
        <end position="398"/>
    </location>
</feature>
<dbReference type="Proteomes" id="UP001153618">
    <property type="component" value="Unassembled WGS sequence"/>
</dbReference>
<evidence type="ECO:0008006" key="4">
    <source>
        <dbReference type="Google" id="ProtNLM"/>
    </source>
</evidence>
<protein>
    <recommendedName>
        <fullName evidence="4">Ribosomal protein L1</fullName>
    </recommendedName>
</protein>
<organism evidence="2 3">
    <name type="scientific">Penicillium olsonii</name>
    <dbReference type="NCBI Taxonomy" id="99116"/>
    <lineage>
        <taxon>Eukaryota</taxon>
        <taxon>Fungi</taxon>
        <taxon>Dikarya</taxon>
        <taxon>Ascomycota</taxon>
        <taxon>Pezizomycotina</taxon>
        <taxon>Eurotiomycetes</taxon>
        <taxon>Eurotiomycetidae</taxon>
        <taxon>Eurotiales</taxon>
        <taxon>Aspergillaceae</taxon>
        <taxon>Penicillium</taxon>
    </lineage>
</organism>
<evidence type="ECO:0000313" key="2">
    <source>
        <dbReference type="EMBL" id="CAG8123936.1"/>
    </source>
</evidence>
<dbReference type="InterPro" id="IPR016095">
    <property type="entry name" value="Ribosomal_uL1_3-a/b-sand"/>
</dbReference>
<dbReference type="Gene3D" id="3.40.50.790">
    <property type="match status" value="1"/>
</dbReference>
<gene>
    <name evidence="2" type="ORF">POLS_LOCUS5318</name>
</gene>
<reference evidence="2" key="1">
    <citation type="submission" date="2021-07" db="EMBL/GenBank/DDBJ databases">
        <authorList>
            <person name="Branca A.L. A."/>
        </authorList>
    </citation>
    <scope>NUCLEOTIDE SEQUENCE</scope>
</reference>
<proteinExistence type="predicted"/>
<keyword evidence="3" id="KW-1185">Reference proteome</keyword>
<feature type="compositionally biased region" description="Basic and acidic residues" evidence="1">
    <location>
        <begin position="333"/>
        <end position="344"/>
    </location>
</feature>